<name>A0A8J5N4S8_HOMAM</name>
<dbReference type="AlphaFoldDB" id="A0A8J5N4S8"/>
<comment type="caution">
    <text evidence="2">The sequence shown here is derived from an EMBL/GenBank/DDBJ whole genome shotgun (WGS) entry which is preliminary data.</text>
</comment>
<protein>
    <submittedName>
        <fullName evidence="2">Uncharacterized protein</fullName>
    </submittedName>
</protein>
<feature type="chain" id="PRO_5035314975" evidence="1">
    <location>
        <begin position="27"/>
        <end position="171"/>
    </location>
</feature>
<evidence type="ECO:0000313" key="2">
    <source>
        <dbReference type="EMBL" id="KAG7173376.1"/>
    </source>
</evidence>
<sequence>MEVCCTMRLLLLLVICCALLTPPAAARPPHRQKRVSDQRLAELETLLALAKMKNRKYVTLPVGFGLIDVKQIGRRKRAAAVSLDAPRDMTQQDLDEYDIGELISDLSSSLNTDDRSLEDNTYPAEEVNLEEELKEDRKASRMKDARMQAGLREAPPTILFGMRGVPHHRFI</sequence>
<accession>A0A8J5N4S8</accession>
<feature type="signal peptide" evidence="1">
    <location>
        <begin position="1"/>
        <end position="26"/>
    </location>
</feature>
<gene>
    <name evidence="2" type="ORF">Hamer_G018658</name>
</gene>
<evidence type="ECO:0000313" key="3">
    <source>
        <dbReference type="Proteomes" id="UP000747542"/>
    </source>
</evidence>
<proteinExistence type="predicted"/>
<organism evidence="2 3">
    <name type="scientific">Homarus americanus</name>
    <name type="common">American lobster</name>
    <dbReference type="NCBI Taxonomy" id="6706"/>
    <lineage>
        <taxon>Eukaryota</taxon>
        <taxon>Metazoa</taxon>
        <taxon>Ecdysozoa</taxon>
        <taxon>Arthropoda</taxon>
        <taxon>Crustacea</taxon>
        <taxon>Multicrustacea</taxon>
        <taxon>Malacostraca</taxon>
        <taxon>Eumalacostraca</taxon>
        <taxon>Eucarida</taxon>
        <taxon>Decapoda</taxon>
        <taxon>Pleocyemata</taxon>
        <taxon>Astacidea</taxon>
        <taxon>Nephropoidea</taxon>
        <taxon>Nephropidae</taxon>
        <taxon>Homarus</taxon>
    </lineage>
</organism>
<keyword evidence="3" id="KW-1185">Reference proteome</keyword>
<reference evidence="2" key="1">
    <citation type="journal article" date="2021" name="Sci. Adv.">
        <title>The American lobster genome reveals insights on longevity, neural, and immune adaptations.</title>
        <authorList>
            <person name="Polinski J.M."/>
            <person name="Zimin A.V."/>
            <person name="Clark K.F."/>
            <person name="Kohn A.B."/>
            <person name="Sadowski N."/>
            <person name="Timp W."/>
            <person name="Ptitsyn A."/>
            <person name="Khanna P."/>
            <person name="Romanova D.Y."/>
            <person name="Williams P."/>
            <person name="Greenwood S.J."/>
            <person name="Moroz L.L."/>
            <person name="Walt D.R."/>
            <person name="Bodnar A.G."/>
        </authorList>
    </citation>
    <scope>NUCLEOTIDE SEQUENCE</scope>
    <source>
        <strain evidence="2">GMGI-L3</strain>
    </source>
</reference>
<evidence type="ECO:0000256" key="1">
    <source>
        <dbReference type="SAM" id="SignalP"/>
    </source>
</evidence>
<keyword evidence="1" id="KW-0732">Signal</keyword>
<dbReference type="Proteomes" id="UP000747542">
    <property type="component" value="Unassembled WGS sequence"/>
</dbReference>
<dbReference type="EMBL" id="JAHLQT010009960">
    <property type="protein sequence ID" value="KAG7173376.1"/>
    <property type="molecule type" value="Genomic_DNA"/>
</dbReference>